<dbReference type="EMBL" id="JAFCMP010000055">
    <property type="protein sequence ID" value="KAG5189256.1"/>
    <property type="molecule type" value="Genomic_DNA"/>
</dbReference>
<dbReference type="AlphaFoldDB" id="A0A835Z9V9"/>
<keyword evidence="3" id="KW-1185">Reference proteome</keyword>
<feature type="region of interest" description="Disordered" evidence="1">
    <location>
        <begin position="206"/>
        <end position="228"/>
    </location>
</feature>
<name>A0A835Z9V9_9STRA</name>
<dbReference type="Gene3D" id="2.60.120.330">
    <property type="entry name" value="B-lactam Antibiotic, Isopenicillin N Synthase, Chain"/>
    <property type="match status" value="1"/>
</dbReference>
<dbReference type="OrthoDB" id="438224at2759"/>
<organism evidence="2 3">
    <name type="scientific">Tribonema minus</name>
    <dbReference type="NCBI Taxonomy" id="303371"/>
    <lineage>
        <taxon>Eukaryota</taxon>
        <taxon>Sar</taxon>
        <taxon>Stramenopiles</taxon>
        <taxon>Ochrophyta</taxon>
        <taxon>PX clade</taxon>
        <taxon>Xanthophyceae</taxon>
        <taxon>Tribonematales</taxon>
        <taxon>Tribonemataceae</taxon>
        <taxon>Tribonema</taxon>
    </lineage>
</organism>
<sequence>MQEHQQGTARREPVVCVKYTDLQSGADLCSAIEQAYGNEGLGILAVTGVPNLQVLRAKLLPLAKTLAELPAEVQAELEHPSSSYMFGWSLGKERLSSGTPDFSKGSYYANPVYDRPVDDESQIAQFPASIHPNIWPTKHLPDLEPAFKVLGQLVIAVGVLVARQCDAYAARARPGYSGGLERMVAASRCAKGRLLHYFPLGEGRGSDNGGSAQRAATSPAAAPPPSPPLEGASFSDWCGWHLDHGSLTGLVPAMHLDARGAEVTCPDPASGLHVMSRRGELVRPVAPEGCLLFQVGEAAQVQSGGALRATPHAVRAISRSGSGGAAAVSRETFAVFMQPMCEEAMVAPEGGLRGEGGDEHLPRGVAPLHTRWEPGISFGEFVRRTMRAYYG</sequence>
<evidence type="ECO:0008006" key="4">
    <source>
        <dbReference type="Google" id="ProtNLM"/>
    </source>
</evidence>
<evidence type="ECO:0000313" key="2">
    <source>
        <dbReference type="EMBL" id="KAG5189256.1"/>
    </source>
</evidence>
<dbReference type="SUPFAM" id="SSF51197">
    <property type="entry name" value="Clavaminate synthase-like"/>
    <property type="match status" value="1"/>
</dbReference>
<gene>
    <name evidence="2" type="ORF">JKP88DRAFT_193064</name>
</gene>
<proteinExistence type="predicted"/>
<protein>
    <recommendedName>
        <fullName evidence="4">Non-haem dioxygenase N-terminal domain-containing protein</fullName>
    </recommendedName>
</protein>
<dbReference type="Proteomes" id="UP000664859">
    <property type="component" value="Unassembled WGS sequence"/>
</dbReference>
<reference evidence="2" key="1">
    <citation type="submission" date="2021-02" db="EMBL/GenBank/DDBJ databases">
        <title>First Annotated Genome of the Yellow-green Alga Tribonema minus.</title>
        <authorList>
            <person name="Mahan K.M."/>
        </authorList>
    </citation>
    <scope>NUCLEOTIDE SEQUENCE</scope>
    <source>
        <strain evidence="2">UTEX B ZZ1240</strain>
    </source>
</reference>
<dbReference type="PANTHER" id="PTHR48420:SF1">
    <property type="entry name" value="NON-HAEM DIOXYGENASE N-TERMINAL DOMAIN-CONTAINING PROTEIN"/>
    <property type="match status" value="1"/>
</dbReference>
<accession>A0A835Z9V9</accession>
<evidence type="ECO:0000313" key="3">
    <source>
        <dbReference type="Proteomes" id="UP000664859"/>
    </source>
</evidence>
<evidence type="ECO:0000256" key="1">
    <source>
        <dbReference type="SAM" id="MobiDB-lite"/>
    </source>
</evidence>
<dbReference type="InterPro" id="IPR027443">
    <property type="entry name" value="IPNS-like_sf"/>
</dbReference>
<dbReference type="PANTHER" id="PTHR48420">
    <property type="entry name" value="NON-HAEM DIOXYGENASE N-TERMINAL DOMAIN-CONTAINING PROTEIN"/>
    <property type="match status" value="1"/>
</dbReference>
<comment type="caution">
    <text evidence="2">The sequence shown here is derived from an EMBL/GenBank/DDBJ whole genome shotgun (WGS) entry which is preliminary data.</text>
</comment>
<feature type="compositionally biased region" description="Low complexity" evidence="1">
    <location>
        <begin position="211"/>
        <end position="220"/>
    </location>
</feature>